<dbReference type="EMBL" id="FNSV01000005">
    <property type="protein sequence ID" value="SEC24364.1"/>
    <property type="molecule type" value="Genomic_DNA"/>
</dbReference>
<dbReference type="SUPFAM" id="SSF142433">
    <property type="entry name" value="CinA-like"/>
    <property type="match status" value="1"/>
</dbReference>
<evidence type="ECO:0000313" key="2">
    <source>
        <dbReference type="EMBL" id="SEC24364.1"/>
    </source>
</evidence>
<dbReference type="InterPro" id="IPR036653">
    <property type="entry name" value="CinA-like_C"/>
</dbReference>
<feature type="domain" description="CinA C-terminal" evidence="1">
    <location>
        <begin position="54"/>
        <end position="199"/>
    </location>
</feature>
<dbReference type="AlphaFoldDB" id="A0A1H4QY14"/>
<dbReference type="InterPro" id="IPR008136">
    <property type="entry name" value="CinA_C"/>
</dbReference>
<evidence type="ECO:0000313" key="3">
    <source>
        <dbReference type="Proteomes" id="UP000183561"/>
    </source>
</evidence>
<evidence type="ECO:0000259" key="1">
    <source>
        <dbReference type="Pfam" id="PF02464"/>
    </source>
</evidence>
<dbReference type="NCBIfam" id="TIGR00199">
    <property type="entry name" value="PncC_domain"/>
    <property type="match status" value="1"/>
</dbReference>
<protein>
    <submittedName>
        <fullName evidence="2">Nicotinamide-nucleotide amidase</fullName>
    </submittedName>
</protein>
<keyword evidence="3" id="KW-1185">Reference proteome</keyword>
<reference evidence="3" key="1">
    <citation type="submission" date="2016-10" db="EMBL/GenBank/DDBJ databases">
        <authorList>
            <person name="Varghese N."/>
            <person name="Submissions S."/>
        </authorList>
    </citation>
    <scope>NUCLEOTIDE SEQUENCE [LARGE SCALE GENOMIC DNA]</scope>
    <source>
        <strain evidence="3">DSM 44498</strain>
    </source>
</reference>
<dbReference type="Proteomes" id="UP000183561">
    <property type="component" value="Unassembled WGS sequence"/>
</dbReference>
<sequence>MRRPAAWIFCVLGHRHPNRKPAKLKPVPLLLRVPTAPPGGGTSDNVRSMTPQDRVAERISTAARSARVFLATAESLTGGQISCLLGAAPASSDWYRGSVVAYSSEVKHRVLKVPEGPVVSEASARAMAGAVAELLGADVAVAVTGAGGPDPQDGQPPGTVWFGLFAHGRIDTEMRHFDGEPQDVVTATTEHALGLLEQALASVPGRVPPPVA</sequence>
<accession>A0A1H4QY14</accession>
<gene>
    <name evidence="2" type="ORF">SAMN04490239_3393</name>
</gene>
<organism evidence="2 3">
    <name type="scientific">Rhodococcus koreensis</name>
    <dbReference type="NCBI Taxonomy" id="99653"/>
    <lineage>
        <taxon>Bacteria</taxon>
        <taxon>Bacillati</taxon>
        <taxon>Actinomycetota</taxon>
        <taxon>Actinomycetes</taxon>
        <taxon>Mycobacteriales</taxon>
        <taxon>Nocardiaceae</taxon>
        <taxon>Rhodococcus</taxon>
    </lineage>
</organism>
<name>A0A1H4QY14_9NOCA</name>
<dbReference type="Pfam" id="PF02464">
    <property type="entry name" value="CinA"/>
    <property type="match status" value="1"/>
</dbReference>
<dbReference type="Gene3D" id="3.90.950.20">
    <property type="entry name" value="CinA-like"/>
    <property type="match status" value="1"/>
</dbReference>
<proteinExistence type="predicted"/>